<reference evidence="1 2" key="1">
    <citation type="submission" date="2023-11" db="EMBL/GenBank/DDBJ databases">
        <title>Halocaridina rubra genome assembly.</title>
        <authorList>
            <person name="Smith C."/>
        </authorList>
    </citation>
    <scope>NUCLEOTIDE SEQUENCE [LARGE SCALE GENOMIC DNA]</scope>
    <source>
        <strain evidence="1">EP-1</strain>
        <tissue evidence="1">Whole</tissue>
    </source>
</reference>
<name>A0AAN8XFW6_HALRR</name>
<keyword evidence="2" id="KW-1185">Reference proteome</keyword>
<sequence length="80" mass="8614">MTLWARAVLTHYPECSSRMTCEGVSFLPSAVAPLLLLAPLRTDIMGKILASAEAGNCGSTYANCPLFLDAPNAKDIMIWL</sequence>
<comment type="caution">
    <text evidence="1">The sequence shown here is derived from an EMBL/GenBank/DDBJ whole genome shotgun (WGS) entry which is preliminary data.</text>
</comment>
<accession>A0AAN8XFW6</accession>
<proteinExistence type="predicted"/>
<gene>
    <name evidence="1" type="ORF">SK128_003240</name>
</gene>
<protein>
    <submittedName>
        <fullName evidence="1">Uncharacterized protein</fullName>
    </submittedName>
</protein>
<organism evidence="1 2">
    <name type="scientific">Halocaridina rubra</name>
    <name type="common">Hawaiian red shrimp</name>
    <dbReference type="NCBI Taxonomy" id="373956"/>
    <lineage>
        <taxon>Eukaryota</taxon>
        <taxon>Metazoa</taxon>
        <taxon>Ecdysozoa</taxon>
        <taxon>Arthropoda</taxon>
        <taxon>Crustacea</taxon>
        <taxon>Multicrustacea</taxon>
        <taxon>Malacostraca</taxon>
        <taxon>Eumalacostraca</taxon>
        <taxon>Eucarida</taxon>
        <taxon>Decapoda</taxon>
        <taxon>Pleocyemata</taxon>
        <taxon>Caridea</taxon>
        <taxon>Atyoidea</taxon>
        <taxon>Atyidae</taxon>
        <taxon>Halocaridina</taxon>
    </lineage>
</organism>
<evidence type="ECO:0000313" key="1">
    <source>
        <dbReference type="EMBL" id="KAK7082121.1"/>
    </source>
</evidence>
<dbReference type="EMBL" id="JAXCGZ010004184">
    <property type="protein sequence ID" value="KAK7082121.1"/>
    <property type="molecule type" value="Genomic_DNA"/>
</dbReference>
<evidence type="ECO:0000313" key="2">
    <source>
        <dbReference type="Proteomes" id="UP001381693"/>
    </source>
</evidence>
<dbReference type="AlphaFoldDB" id="A0AAN8XFW6"/>
<dbReference type="Proteomes" id="UP001381693">
    <property type="component" value="Unassembled WGS sequence"/>
</dbReference>